<feature type="domain" description="SNF2 N-terminal" evidence="1">
    <location>
        <begin position="203"/>
        <end position="250"/>
    </location>
</feature>
<accession>A0A645G070</accession>
<dbReference type="InterPro" id="IPR027417">
    <property type="entry name" value="P-loop_NTPase"/>
</dbReference>
<dbReference type="Pfam" id="PF00176">
    <property type="entry name" value="SNF2-rel_dom"/>
    <property type="match status" value="1"/>
</dbReference>
<protein>
    <recommendedName>
        <fullName evidence="1">SNF2 N-terminal domain-containing protein</fullName>
    </recommendedName>
</protein>
<sequence length="255" mass="28898">MVEEGGVLSIGWFFRDEAWERAHVSMLGKGGLIKLSSGQFSIAAESNSAEDNSTGLIEWINRNGELLKHFELKQSLGKLVYFTGEINLQVDVSDKNDWFDLHCIACFDDIRIPFAQLKEHILNGRREYVLPDGRIAVLPSVWFSRFDEMFRFGKVSSNSIRLQNTHFRVKELAENGSFSEVKTGERLLSVDLPPSLNATLRPYQENGFRWLAYLQENGFGGCLADDMRLGKTLQTITLLLYLYVDKSETDGGSML</sequence>
<dbReference type="Gene3D" id="3.40.50.10810">
    <property type="entry name" value="Tandem AAA-ATPase domain"/>
    <property type="match status" value="1"/>
</dbReference>
<dbReference type="InterPro" id="IPR038718">
    <property type="entry name" value="SNF2-like_sf"/>
</dbReference>
<dbReference type="EMBL" id="VSSQ01067122">
    <property type="protein sequence ID" value="MPN19546.1"/>
    <property type="molecule type" value="Genomic_DNA"/>
</dbReference>
<gene>
    <name evidence="2" type="ORF">SDC9_166917</name>
</gene>
<reference evidence="2" key="1">
    <citation type="submission" date="2019-08" db="EMBL/GenBank/DDBJ databases">
        <authorList>
            <person name="Kucharzyk K."/>
            <person name="Murdoch R.W."/>
            <person name="Higgins S."/>
            <person name="Loffler F."/>
        </authorList>
    </citation>
    <scope>NUCLEOTIDE SEQUENCE</scope>
</reference>
<dbReference type="PANTHER" id="PTHR10799">
    <property type="entry name" value="SNF2/RAD54 HELICASE FAMILY"/>
    <property type="match status" value="1"/>
</dbReference>
<evidence type="ECO:0000259" key="1">
    <source>
        <dbReference type="Pfam" id="PF00176"/>
    </source>
</evidence>
<name>A0A645G070_9ZZZZ</name>
<evidence type="ECO:0000313" key="2">
    <source>
        <dbReference type="EMBL" id="MPN19546.1"/>
    </source>
</evidence>
<dbReference type="SUPFAM" id="SSF52540">
    <property type="entry name" value="P-loop containing nucleoside triphosphate hydrolases"/>
    <property type="match status" value="1"/>
</dbReference>
<dbReference type="AlphaFoldDB" id="A0A645G070"/>
<dbReference type="GO" id="GO:0005524">
    <property type="term" value="F:ATP binding"/>
    <property type="evidence" value="ECO:0007669"/>
    <property type="project" value="InterPro"/>
</dbReference>
<proteinExistence type="predicted"/>
<comment type="caution">
    <text evidence="2">The sequence shown here is derived from an EMBL/GenBank/DDBJ whole genome shotgun (WGS) entry which is preliminary data.</text>
</comment>
<organism evidence="2">
    <name type="scientific">bioreactor metagenome</name>
    <dbReference type="NCBI Taxonomy" id="1076179"/>
    <lineage>
        <taxon>unclassified sequences</taxon>
        <taxon>metagenomes</taxon>
        <taxon>ecological metagenomes</taxon>
    </lineage>
</organism>
<dbReference type="InterPro" id="IPR000330">
    <property type="entry name" value="SNF2_N"/>
</dbReference>